<dbReference type="Proteomes" id="UP001501578">
    <property type="component" value="Unassembled WGS sequence"/>
</dbReference>
<feature type="transmembrane region" description="Helical" evidence="1">
    <location>
        <begin position="795"/>
        <end position="818"/>
    </location>
</feature>
<dbReference type="EMBL" id="BAAAHQ010000008">
    <property type="protein sequence ID" value="GAA0922324.1"/>
    <property type="molecule type" value="Genomic_DNA"/>
</dbReference>
<feature type="transmembrane region" description="Helical" evidence="1">
    <location>
        <begin position="421"/>
        <end position="441"/>
    </location>
</feature>
<name>A0ABP3ZJH7_9ACTN</name>
<feature type="transmembrane region" description="Helical" evidence="1">
    <location>
        <begin position="360"/>
        <end position="380"/>
    </location>
</feature>
<keyword evidence="1" id="KW-1133">Transmembrane helix</keyword>
<feature type="transmembrane region" description="Helical" evidence="1">
    <location>
        <begin position="299"/>
        <end position="317"/>
    </location>
</feature>
<evidence type="ECO:0000256" key="1">
    <source>
        <dbReference type="SAM" id="Phobius"/>
    </source>
</evidence>
<gene>
    <name evidence="2" type="ORF">GCM10009560_21640</name>
</gene>
<feature type="transmembrane region" description="Helical" evidence="1">
    <location>
        <begin position="387"/>
        <end position="409"/>
    </location>
</feature>
<keyword evidence="3" id="KW-1185">Reference proteome</keyword>
<evidence type="ECO:0000313" key="3">
    <source>
        <dbReference type="Proteomes" id="UP001501578"/>
    </source>
</evidence>
<feature type="transmembrane region" description="Helical" evidence="1">
    <location>
        <begin position="723"/>
        <end position="743"/>
    </location>
</feature>
<feature type="transmembrane region" description="Helical" evidence="1">
    <location>
        <begin position="329"/>
        <end position="348"/>
    </location>
</feature>
<reference evidence="3" key="1">
    <citation type="journal article" date="2019" name="Int. J. Syst. Evol. Microbiol.">
        <title>The Global Catalogue of Microorganisms (GCM) 10K type strain sequencing project: providing services to taxonomists for standard genome sequencing and annotation.</title>
        <authorList>
            <consortium name="The Broad Institute Genomics Platform"/>
            <consortium name="The Broad Institute Genome Sequencing Center for Infectious Disease"/>
            <person name="Wu L."/>
            <person name="Ma J."/>
        </authorList>
    </citation>
    <scope>NUCLEOTIDE SEQUENCE [LARGE SCALE GENOMIC DNA]</scope>
    <source>
        <strain evidence="3">JCM 11136</strain>
    </source>
</reference>
<keyword evidence="1" id="KW-0472">Membrane</keyword>
<proteinExistence type="predicted"/>
<keyword evidence="1" id="KW-0812">Transmembrane</keyword>
<sequence length="836" mass="90431">MQSMGALRMVVAYGLGAVSVAAIAWLTVIARPVEIHPPPDPVSPRALPSLSPFPDRTVTTDVTVARAARDTLTGVPSARIDDRQYQARVTITHTIRMAEDDALAAWIRQGNDFPTGIRTLVDDGLGRISVGGSWLAPTVRLPPTLTTRDGRTTARFRVIVLRQLSAGTELDLDFQTPKAQPVALRRTVTLRPTEWTVLRTTGLQPERETPDRLRFTTGEQVRLWLVHRSHGFADEQPMDPFAWGTALAIGTTVVLVFFLLRSLGTAWWAQLPNRELAIGLLLVAPALLVPMLTQSVESIGYVIMFGALPVLALRHASRMVPVPAPWTTRDVLAVTALGVLVALGMLIWSGRQGQLPYPELVAGAMVVALSAATAAIVFSADLGVRNVVVRLAAVSAGAALGCLALALWARALAHGVYPPDSVRLVLGLFWSLIPIGAIAVVTRTWSRPVVAVALLVGLLMQGWPAEWLDDGSWSVDPASQANPRVGDRELTELLRGVFGLLLLGFVLLVVRLRRLGQGLPAVHNRAAVSITIVLLMVLYLSPRGTGNLPDLNVSVPLLSITSLVAWVTAWWLLGPPDPDLVEPATIDEHRDLVRSALHKRLLLISEQELYRVGRGKIGAGELSMTDFEQQRGDLETALDRHGRHPETAFATAAACSPWHNGLQGFVVCLLLSLPLGLVYGAPAGTDLASYLFDARYLLTLPAFGFLFGYFYPRLRGTQPMTKVLHLMAAAVLTELSAYLPAFVEPDVALLEKVQLVAIVVGQAALVYIGLGLFWEWRIMRLAGEPWGRVRNVRSLRSLATPLVAVIIAVGTAAASAAATHTVDRLLRGEQVTSAQK</sequence>
<feature type="transmembrane region" description="Helical" evidence="1">
    <location>
        <begin position="448"/>
        <end position="465"/>
    </location>
</feature>
<evidence type="ECO:0000313" key="2">
    <source>
        <dbReference type="EMBL" id="GAA0922324.1"/>
    </source>
</evidence>
<feature type="transmembrane region" description="Helical" evidence="1">
    <location>
        <begin position="694"/>
        <end position="711"/>
    </location>
</feature>
<accession>A0ABP3ZJH7</accession>
<organism evidence="2 3">
    <name type="scientific">Nonomuraea longicatena</name>
    <dbReference type="NCBI Taxonomy" id="83682"/>
    <lineage>
        <taxon>Bacteria</taxon>
        <taxon>Bacillati</taxon>
        <taxon>Actinomycetota</taxon>
        <taxon>Actinomycetes</taxon>
        <taxon>Streptosporangiales</taxon>
        <taxon>Streptosporangiaceae</taxon>
        <taxon>Nonomuraea</taxon>
    </lineage>
</organism>
<feature type="transmembrane region" description="Helical" evidence="1">
    <location>
        <begin position="755"/>
        <end position="774"/>
    </location>
</feature>
<feature type="transmembrane region" description="Helical" evidence="1">
    <location>
        <begin position="664"/>
        <end position="682"/>
    </location>
</feature>
<comment type="caution">
    <text evidence="2">The sequence shown here is derived from an EMBL/GenBank/DDBJ whole genome shotgun (WGS) entry which is preliminary data.</text>
</comment>
<feature type="transmembrane region" description="Helical" evidence="1">
    <location>
        <begin position="493"/>
        <end position="510"/>
    </location>
</feature>
<evidence type="ECO:0008006" key="4">
    <source>
        <dbReference type="Google" id="ProtNLM"/>
    </source>
</evidence>
<feature type="transmembrane region" description="Helical" evidence="1">
    <location>
        <begin position="276"/>
        <end position="293"/>
    </location>
</feature>
<protein>
    <recommendedName>
        <fullName evidence="4">Integral membrane protein</fullName>
    </recommendedName>
</protein>
<feature type="transmembrane region" description="Helical" evidence="1">
    <location>
        <begin position="553"/>
        <end position="573"/>
    </location>
</feature>
<feature type="transmembrane region" description="Helical" evidence="1">
    <location>
        <begin position="241"/>
        <end position="264"/>
    </location>
</feature>
<feature type="transmembrane region" description="Helical" evidence="1">
    <location>
        <begin position="522"/>
        <end position="541"/>
    </location>
</feature>